<dbReference type="EMBL" id="JAOTPV010000004">
    <property type="protein sequence ID" value="KAJ4483451.1"/>
    <property type="molecule type" value="Genomic_DNA"/>
</dbReference>
<proteinExistence type="predicted"/>
<evidence type="ECO:0000313" key="2">
    <source>
        <dbReference type="Proteomes" id="UP001150266"/>
    </source>
</evidence>
<dbReference type="AlphaFoldDB" id="A0A9W9AIR5"/>
<keyword evidence="2" id="KW-1185">Reference proteome</keyword>
<name>A0A9W9AIR5_9AGAR</name>
<evidence type="ECO:0000313" key="1">
    <source>
        <dbReference type="EMBL" id="KAJ4483451.1"/>
    </source>
</evidence>
<protein>
    <submittedName>
        <fullName evidence="1">Uncharacterized protein</fullName>
    </submittedName>
</protein>
<dbReference type="Proteomes" id="UP001150266">
    <property type="component" value="Unassembled WGS sequence"/>
</dbReference>
<gene>
    <name evidence="1" type="ORF">J3R30DRAFT_3698267</name>
</gene>
<dbReference type="OrthoDB" id="3351042at2759"/>
<reference evidence="1" key="1">
    <citation type="submission" date="2022-08" db="EMBL/GenBank/DDBJ databases">
        <title>A Global Phylogenomic Analysis of the Shiitake Genus Lentinula.</title>
        <authorList>
            <consortium name="DOE Joint Genome Institute"/>
            <person name="Sierra-Patev S."/>
            <person name="Min B."/>
            <person name="Naranjo-Ortiz M."/>
            <person name="Looney B."/>
            <person name="Konkel Z."/>
            <person name="Slot J.C."/>
            <person name="Sakamoto Y."/>
            <person name="Steenwyk J.L."/>
            <person name="Rokas A."/>
            <person name="Carro J."/>
            <person name="Camarero S."/>
            <person name="Ferreira P."/>
            <person name="Molpeceres G."/>
            <person name="Ruiz-Duenas F.J."/>
            <person name="Serrano A."/>
            <person name="Henrissat B."/>
            <person name="Drula E."/>
            <person name="Hughes K.W."/>
            <person name="Mata J.L."/>
            <person name="Ishikawa N.K."/>
            <person name="Vargas-Isla R."/>
            <person name="Ushijima S."/>
            <person name="Smith C.A."/>
            <person name="Ahrendt S."/>
            <person name="Andreopoulos W."/>
            <person name="He G."/>
            <person name="Labutti K."/>
            <person name="Lipzen A."/>
            <person name="Ng V."/>
            <person name="Riley R."/>
            <person name="Sandor L."/>
            <person name="Barry K."/>
            <person name="Martinez A.T."/>
            <person name="Xiao Y."/>
            <person name="Gibbons J.G."/>
            <person name="Terashima K."/>
            <person name="Grigoriev I.V."/>
            <person name="Hibbett D.S."/>
        </authorList>
    </citation>
    <scope>NUCLEOTIDE SEQUENCE</scope>
    <source>
        <strain evidence="1">JLM2183</strain>
    </source>
</reference>
<comment type="caution">
    <text evidence="1">The sequence shown here is derived from an EMBL/GenBank/DDBJ whole genome shotgun (WGS) entry which is preliminary data.</text>
</comment>
<organism evidence="1 2">
    <name type="scientific">Lentinula aciculospora</name>
    <dbReference type="NCBI Taxonomy" id="153920"/>
    <lineage>
        <taxon>Eukaryota</taxon>
        <taxon>Fungi</taxon>
        <taxon>Dikarya</taxon>
        <taxon>Basidiomycota</taxon>
        <taxon>Agaricomycotina</taxon>
        <taxon>Agaricomycetes</taxon>
        <taxon>Agaricomycetidae</taxon>
        <taxon>Agaricales</taxon>
        <taxon>Marasmiineae</taxon>
        <taxon>Omphalotaceae</taxon>
        <taxon>Lentinula</taxon>
    </lineage>
</organism>
<accession>A0A9W9AIR5</accession>
<sequence>MDQSYEVHFAHNRRVQFESIDNIYLGDYNVGETLMRESASIISFAGLAAQGITADGPDELKEDPKVPKSKLIALSSKMMHLRKHDASVTAPEKVDAVAEAHAGDFAPRCMIILAVGIKPFQKLWIEPTGPELEGMVEVFYEFLDLCVVWDRVETEKGKEKDQRVALKEVIQALLEADMRTKECEMALKILDPQRIGVAMWRIP</sequence>